<dbReference type="Proteomes" id="UP000542405">
    <property type="component" value="Unassembled WGS sequence"/>
</dbReference>
<accession>A0A848ND48</accession>
<reference evidence="6 7" key="1">
    <citation type="submission" date="2020-04" db="EMBL/GenBank/DDBJ databases">
        <title>Achromobacter ruhlandii genome sequencing and assembly.</title>
        <authorList>
            <person name="Martins R.C.R."/>
            <person name="Perdigao-Neto L.V."/>
            <person name="Levin A.S.S."/>
            <person name="Costa S.F."/>
        </authorList>
    </citation>
    <scope>NUCLEOTIDE SEQUENCE [LARGE SCALE GENOMIC DNA]</scope>
    <source>
        <strain evidence="6 7">9035ralo</strain>
    </source>
</reference>
<evidence type="ECO:0000313" key="7">
    <source>
        <dbReference type="Proteomes" id="UP000542405"/>
    </source>
</evidence>
<feature type="compositionally biased region" description="Pro residues" evidence="4">
    <location>
        <begin position="297"/>
        <end position="307"/>
    </location>
</feature>
<dbReference type="AlphaFoldDB" id="A0A848ND48"/>
<dbReference type="InterPro" id="IPR037923">
    <property type="entry name" value="HTH-like"/>
</dbReference>
<sequence>MDSLSQLLSAVEPAGTVDLLCRYGGRWRADHPRAPAGHVPYHVILQGEGVARVGRDELALRTGDILLLPHGASHLLRGIDERAPTAAAPPDIRHNGVLTELTQEGAGPGLEMLCGVFTLGRAGSLLLMALPQAMVLRAATLGDNTALAALLALMRAEAGQPRLGGAAIINQLSTALFTLVLRALVHDGRQTRGLLALRADPTLAPAVHTMRRSPCEPWTLATLAQRCHSSPPPFARQLLPPTGLTPLPLLTAIRMAHAARQLERPKDSVGRVAPGPRHPSHAPLTRPSQQHFWAVPVTPPATRPPPT</sequence>
<dbReference type="EMBL" id="JABBZE010000105">
    <property type="protein sequence ID" value="NMU90488.1"/>
    <property type="molecule type" value="Genomic_DNA"/>
</dbReference>
<dbReference type="InterPro" id="IPR018060">
    <property type="entry name" value="HTH_AraC"/>
</dbReference>
<dbReference type="PROSITE" id="PS01124">
    <property type="entry name" value="HTH_ARAC_FAMILY_2"/>
    <property type="match status" value="1"/>
</dbReference>
<dbReference type="InterPro" id="IPR032783">
    <property type="entry name" value="AraC_lig"/>
</dbReference>
<keyword evidence="1" id="KW-0805">Transcription regulation</keyword>
<evidence type="ECO:0000256" key="4">
    <source>
        <dbReference type="SAM" id="MobiDB-lite"/>
    </source>
</evidence>
<evidence type="ECO:0000256" key="2">
    <source>
        <dbReference type="ARBA" id="ARBA00023125"/>
    </source>
</evidence>
<evidence type="ECO:0000259" key="5">
    <source>
        <dbReference type="PROSITE" id="PS01124"/>
    </source>
</evidence>
<dbReference type="GO" id="GO:0003700">
    <property type="term" value="F:DNA-binding transcription factor activity"/>
    <property type="evidence" value="ECO:0007669"/>
    <property type="project" value="InterPro"/>
</dbReference>
<evidence type="ECO:0000256" key="1">
    <source>
        <dbReference type="ARBA" id="ARBA00023015"/>
    </source>
</evidence>
<keyword evidence="3" id="KW-0804">Transcription</keyword>
<dbReference type="RefSeq" id="WP_169536561.1">
    <property type="nucleotide sequence ID" value="NZ_JABBZE010000105.1"/>
</dbReference>
<name>A0A848ND48_9BURK</name>
<feature type="region of interest" description="Disordered" evidence="4">
    <location>
        <begin position="261"/>
        <end position="307"/>
    </location>
</feature>
<dbReference type="PANTHER" id="PTHR46796:SF7">
    <property type="entry name" value="ARAC FAMILY TRANSCRIPTIONAL REGULATOR"/>
    <property type="match status" value="1"/>
</dbReference>
<protein>
    <submittedName>
        <fullName evidence="6">AraC family transcriptional regulator</fullName>
    </submittedName>
</protein>
<keyword evidence="2" id="KW-0238">DNA-binding</keyword>
<proteinExistence type="predicted"/>
<gene>
    <name evidence="6" type="ORF">HGQ98_11775</name>
</gene>
<comment type="caution">
    <text evidence="6">The sequence shown here is derived from an EMBL/GenBank/DDBJ whole genome shotgun (WGS) entry which is preliminary data.</text>
</comment>
<organism evidence="6 7">
    <name type="scientific">Achromobacter ruhlandii</name>
    <dbReference type="NCBI Taxonomy" id="72557"/>
    <lineage>
        <taxon>Bacteria</taxon>
        <taxon>Pseudomonadati</taxon>
        <taxon>Pseudomonadota</taxon>
        <taxon>Betaproteobacteria</taxon>
        <taxon>Burkholderiales</taxon>
        <taxon>Alcaligenaceae</taxon>
        <taxon>Achromobacter</taxon>
    </lineage>
</organism>
<dbReference type="PANTHER" id="PTHR46796">
    <property type="entry name" value="HTH-TYPE TRANSCRIPTIONAL ACTIVATOR RHAS-RELATED"/>
    <property type="match status" value="1"/>
</dbReference>
<feature type="non-terminal residue" evidence="6">
    <location>
        <position position="307"/>
    </location>
</feature>
<feature type="domain" description="HTH araC/xylS-type" evidence="5">
    <location>
        <begin position="204"/>
        <end position="296"/>
    </location>
</feature>
<dbReference type="InterPro" id="IPR050204">
    <property type="entry name" value="AraC_XylS_family_regulators"/>
</dbReference>
<dbReference type="Pfam" id="PF12852">
    <property type="entry name" value="Cupin_6"/>
    <property type="match status" value="1"/>
</dbReference>
<dbReference type="GO" id="GO:0043565">
    <property type="term" value="F:sequence-specific DNA binding"/>
    <property type="evidence" value="ECO:0007669"/>
    <property type="project" value="InterPro"/>
</dbReference>
<dbReference type="SUPFAM" id="SSF51215">
    <property type="entry name" value="Regulatory protein AraC"/>
    <property type="match status" value="1"/>
</dbReference>
<evidence type="ECO:0000313" key="6">
    <source>
        <dbReference type="EMBL" id="NMU90488.1"/>
    </source>
</evidence>
<evidence type="ECO:0000256" key="3">
    <source>
        <dbReference type="ARBA" id="ARBA00023163"/>
    </source>
</evidence>
<dbReference type="Gene3D" id="1.10.10.60">
    <property type="entry name" value="Homeodomain-like"/>
    <property type="match status" value="1"/>
</dbReference>